<protein>
    <submittedName>
        <fullName evidence="1">Uncharacterized protein</fullName>
    </submittedName>
</protein>
<accession>A0A392RNM3</accession>
<dbReference type="EMBL" id="LXQA010253243">
    <property type="protein sequence ID" value="MCI38213.1"/>
    <property type="molecule type" value="Genomic_DNA"/>
</dbReference>
<name>A0A392RNM3_9FABA</name>
<comment type="caution">
    <text evidence="1">The sequence shown here is derived from an EMBL/GenBank/DDBJ whole genome shotgun (WGS) entry which is preliminary data.</text>
</comment>
<feature type="non-terminal residue" evidence="1">
    <location>
        <position position="24"/>
    </location>
</feature>
<sequence>MMRITTRNSLELLPAAHGVPASAH</sequence>
<evidence type="ECO:0000313" key="1">
    <source>
        <dbReference type="EMBL" id="MCI38213.1"/>
    </source>
</evidence>
<dbReference type="AlphaFoldDB" id="A0A392RNM3"/>
<evidence type="ECO:0000313" key="2">
    <source>
        <dbReference type="Proteomes" id="UP000265520"/>
    </source>
</evidence>
<proteinExistence type="predicted"/>
<dbReference type="Proteomes" id="UP000265520">
    <property type="component" value="Unassembled WGS sequence"/>
</dbReference>
<organism evidence="1 2">
    <name type="scientific">Trifolium medium</name>
    <dbReference type="NCBI Taxonomy" id="97028"/>
    <lineage>
        <taxon>Eukaryota</taxon>
        <taxon>Viridiplantae</taxon>
        <taxon>Streptophyta</taxon>
        <taxon>Embryophyta</taxon>
        <taxon>Tracheophyta</taxon>
        <taxon>Spermatophyta</taxon>
        <taxon>Magnoliopsida</taxon>
        <taxon>eudicotyledons</taxon>
        <taxon>Gunneridae</taxon>
        <taxon>Pentapetalae</taxon>
        <taxon>rosids</taxon>
        <taxon>fabids</taxon>
        <taxon>Fabales</taxon>
        <taxon>Fabaceae</taxon>
        <taxon>Papilionoideae</taxon>
        <taxon>50 kb inversion clade</taxon>
        <taxon>NPAAA clade</taxon>
        <taxon>Hologalegina</taxon>
        <taxon>IRL clade</taxon>
        <taxon>Trifolieae</taxon>
        <taxon>Trifolium</taxon>
    </lineage>
</organism>
<reference evidence="1 2" key="1">
    <citation type="journal article" date="2018" name="Front. Plant Sci.">
        <title>Red Clover (Trifolium pratense) and Zigzag Clover (T. medium) - A Picture of Genomic Similarities and Differences.</title>
        <authorList>
            <person name="Dluhosova J."/>
            <person name="Istvanek J."/>
            <person name="Nedelnik J."/>
            <person name="Repkova J."/>
        </authorList>
    </citation>
    <scope>NUCLEOTIDE SEQUENCE [LARGE SCALE GENOMIC DNA]</scope>
    <source>
        <strain evidence="2">cv. 10/8</strain>
        <tissue evidence="1">Leaf</tissue>
    </source>
</reference>
<keyword evidence="2" id="KW-1185">Reference proteome</keyword>